<evidence type="ECO:0000313" key="4">
    <source>
        <dbReference type="EMBL" id="QIN80339.1"/>
    </source>
</evidence>
<dbReference type="Proteomes" id="UP000502706">
    <property type="component" value="Chromosome"/>
</dbReference>
<feature type="domain" description="Excalibur calcium-binding" evidence="3">
    <location>
        <begin position="28"/>
        <end position="75"/>
    </location>
</feature>
<keyword evidence="5" id="KW-1185">Reference proteome</keyword>
<accession>A0A6G8Q1I6</accession>
<dbReference type="KEGG" id="rmar:GBA65_19475"/>
<dbReference type="InterPro" id="IPR008613">
    <property type="entry name" value="Excalibur_Ca-bd_domain"/>
</dbReference>
<organism evidence="4 5">
    <name type="scientific">Rubrobacter marinus</name>
    <dbReference type="NCBI Taxonomy" id="2653852"/>
    <lineage>
        <taxon>Bacteria</taxon>
        <taxon>Bacillati</taxon>
        <taxon>Actinomycetota</taxon>
        <taxon>Rubrobacteria</taxon>
        <taxon>Rubrobacterales</taxon>
        <taxon>Rubrobacteraceae</taxon>
        <taxon>Rubrobacter</taxon>
    </lineage>
</organism>
<evidence type="ECO:0000313" key="5">
    <source>
        <dbReference type="Proteomes" id="UP000502706"/>
    </source>
</evidence>
<gene>
    <name evidence="4" type="ORF">GBA65_19475</name>
</gene>
<evidence type="ECO:0000256" key="1">
    <source>
        <dbReference type="SAM" id="MobiDB-lite"/>
    </source>
</evidence>
<dbReference type="RefSeq" id="WP_166394819.1">
    <property type="nucleotide sequence ID" value="NZ_CP045121.1"/>
</dbReference>
<feature type="region of interest" description="Disordered" evidence="1">
    <location>
        <begin position="144"/>
        <end position="202"/>
    </location>
</feature>
<name>A0A6G8Q1I6_9ACTN</name>
<evidence type="ECO:0000259" key="3">
    <source>
        <dbReference type="SMART" id="SM00894"/>
    </source>
</evidence>
<dbReference type="AlphaFoldDB" id="A0A6G8Q1I6"/>
<dbReference type="SMART" id="SM00894">
    <property type="entry name" value="Excalibur"/>
    <property type="match status" value="2"/>
</dbReference>
<protein>
    <recommendedName>
        <fullName evidence="3">Excalibur calcium-binding domain-containing protein</fullName>
    </recommendedName>
</protein>
<feature type="domain" description="Excalibur calcium-binding" evidence="3">
    <location>
        <begin position="107"/>
        <end position="144"/>
    </location>
</feature>
<dbReference type="EMBL" id="CP045121">
    <property type="protein sequence ID" value="QIN80339.1"/>
    <property type="molecule type" value="Genomic_DNA"/>
</dbReference>
<feature type="compositionally biased region" description="Low complexity" evidence="1">
    <location>
        <begin position="156"/>
        <end position="170"/>
    </location>
</feature>
<feature type="signal peptide" evidence="2">
    <location>
        <begin position="1"/>
        <end position="24"/>
    </location>
</feature>
<dbReference type="Pfam" id="PF05901">
    <property type="entry name" value="Excalibur"/>
    <property type="match status" value="1"/>
</dbReference>
<sequence>MRRLLLLVALCATAVLALAPAAGATSYVYGSCAEYPTQEEAQATLDSPAYGTNEGPGASTDPLNLDPDGDGVACNDEGNTVGGEEPACVLPEGCEGGQYGGQYEGGADLDCVDFASREEAQAVLDADPGDPNALDADGDGLACEETFSAPPTEALPQPEADAPEESSAAPVQPAETSTSSLTELPATGDRTWRSSPRAWFSS</sequence>
<keyword evidence="2" id="KW-0732">Signal</keyword>
<feature type="chain" id="PRO_5026346660" description="Excalibur calcium-binding domain-containing protein" evidence="2">
    <location>
        <begin position="25"/>
        <end position="202"/>
    </location>
</feature>
<proteinExistence type="predicted"/>
<reference evidence="4 5" key="1">
    <citation type="submission" date="2019-10" db="EMBL/GenBank/DDBJ databases">
        <title>Rubrobacter sp nov SCSIO 52915 isolated from a deep-sea sediment in the South China Sea.</title>
        <authorList>
            <person name="Chen R.W."/>
        </authorList>
    </citation>
    <scope>NUCLEOTIDE SEQUENCE [LARGE SCALE GENOMIC DNA]</scope>
    <source>
        <strain evidence="4 5">SCSIO 52915</strain>
    </source>
</reference>
<evidence type="ECO:0000256" key="2">
    <source>
        <dbReference type="SAM" id="SignalP"/>
    </source>
</evidence>